<feature type="region of interest" description="Disordered" evidence="2">
    <location>
        <begin position="170"/>
        <end position="222"/>
    </location>
</feature>
<name>A0AAN8QDH9_PATCE</name>
<reference evidence="3 4" key="1">
    <citation type="submission" date="2024-01" db="EMBL/GenBank/DDBJ databases">
        <title>The genome of the rayed Mediterranean limpet Patella caerulea (Linnaeus, 1758).</title>
        <authorList>
            <person name="Anh-Thu Weber A."/>
            <person name="Halstead-Nussloch G."/>
        </authorList>
    </citation>
    <scope>NUCLEOTIDE SEQUENCE [LARGE SCALE GENOMIC DNA]</scope>
    <source>
        <strain evidence="3">AATW-2023a</strain>
        <tissue evidence="3">Whole specimen</tissue>
    </source>
</reference>
<gene>
    <name evidence="3" type="ORF">SNE40_001696</name>
</gene>
<feature type="coiled-coil region" evidence="1">
    <location>
        <begin position="39"/>
        <end position="73"/>
    </location>
</feature>
<feature type="region of interest" description="Disordered" evidence="2">
    <location>
        <begin position="126"/>
        <end position="149"/>
    </location>
</feature>
<keyword evidence="4" id="KW-1185">Reference proteome</keyword>
<evidence type="ECO:0000256" key="2">
    <source>
        <dbReference type="SAM" id="MobiDB-lite"/>
    </source>
</evidence>
<feature type="coiled-coil region" evidence="1">
    <location>
        <begin position="703"/>
        <end position="730"/>
    </location>
</feature>
<evidence type="ECO:0000313" key="3">
    <source>
        <dbReference type="EMBL" id="KAK6189696.1"/>
    </source>
</evidence>
<feature type="compositionally biased region" description="Polar residues" evidence="2">
    <location>
        <begin position="205"/>
        <end position="222"/>
    </location>
</feature>
<dbReference type="EMBL" id="JAZGQO010000002">
    <property type="protein sequence ID" value="KAK6189696.1"/>
    <property type="molecule type" value="Genomic_DNA"/>
</dbReference>
<dbReference type="AlphaFoldDB" id="A0AAN8QDH9"/>
<comment type="caution">
    <text evidence="3">The sequence shown here is derived from an EMBL/GenBank/DDBJ whole genome shotgun (WGS) entry which is preliminary data.</text>
</comment>
<keyword evidence="1" id="KW-0175">Coiled coil</keyword>
<dbReference type="Proteomes" id="UP001347796">
    <property type="component" value="Unassembled WGS sequence"/>
</dbReference>
<sequence>MAEKDGAKYNRRIDRSLDQLSPHLTLENKKAISNMRHMTENIRRRFDRLNNDLDDREKALEVEKTLRKNAEDKLKSQLVNMYQNAEVNTELRTRLPRANKSDPFDKNTENQDLKEVNIQTSLVDVDGTDANMDDKSSVDKFNGKLKKKTRRRRRLNFEYPYDKYVQRGDQYCSSSDMSDEEADDKKARKQPRNHPGRRYSDGHYAQTNPIPLPSQPFQLNGYNQHWSKEPLLQNSPAYQQHLLTYQQDSLRPNMASSHPQVPSANQTVPSANHLYSNPDAQPATALSKTDHDLMKQPLRSLPVAQSTPFHHYSHSYDSGFVPSYGYAHPSTTSLTSHQTRRFSDGNLSRDYHDIPRPFSPTYTNQSGGFTPNGYETAHSELKPSSGRKSPLIPFSNYVSQENSPASYHTALSDSCTVPNKIREPSPTVTHQNQAIPRTSRSYEDVRGYHDYHPVGPAVVVRNEEFKKIPEDEAWRWKMEQIAKEHESSFYETKMKSEKEIESAMTDCLHILQQRQQTWQQDHIRSTQNTSLDEIITGNYSTQTDDDDSFLLDLSSELPGSTSNYLSSKEAMEEFHNFLRLFKKKKEHKERIIKSEMQVIINQRDYAVNKMQRMKQDMLISRSRTYDANKDDNSTETTIYNNNLFEDFNNLRINHSMMKYMNLPDDDSDQLDAYRLSPLHSSPAHVTQDENRTMREMRGLVVKLDEAYAAQDQQQKKIQQLEKLVSVMRRKGVEMETPSRDKD</sequence>
<organism evidence="3 4">
    <name type="scientific">Patella caerulea</name>
    <name type="common">Rayed Mediterranean limpet</name>
    <dbReference type="NCBI Taxonomy" id="87958"/>
    <lineage>
        <taxon>Eukaryota</taxon>
        <taxon>Metazoa</taxon>
        <taxon>Spiralia</taxon>
        <taxon>Lophotrochozoa</taxon>
        <taxon>Mollusca</taxon>
        <taxon>Gastropoda</taxon>
        <taxon>Patellogastropoda</taxon>
        <taxon>Patelloidea</taxon>
        <taxon>Patellidae</taxon>
        <taxon>Patella</taxon>
    </lineage>
</organism>
<protein>
    <submittedName>
        <fullName evidence="3">Uncharacterized protein</fullName>
    </submittedName>
</protein>
<feature type="compositionally biased region" description="Basic and acidic residues" evidence="2">
    <location>
        <begin position="132"/>
        <end position="142"/>
    </location>
</feature>
<evidence type="ECO:0000313" key="4">
    <source>
        <dbReference type="Proteomes" id="UP001347796"/>
    </source>
</evidence>
<proteinExistence type="predicted"/>
<feature type="compositionally biased region" description="Basic residues" evidence="2">
    <location>
        <begin position="187"/>
        <end position="197"/>
    </location>
</feature>
<evidence type="ECO:0000256" key="1">
    <source>
        <dbReference type="SAM" id="Coils"/>
    </source>
</evidence>
<accession>A0AAN8QDH9</accession>